<reference evidence="1 2" key="1">
    <citation type="submission" date="2023-10" db="EMBL/GenBank/DDBJ databases">
        <title>Draft genome sequence of Xylaria bambusicola isolate GMP-LS, the root and basal stem rot pathogen of sugarcane in Indonesia.</title>
        <authorList>
            <person name="Selvaraj P."/>
            <person name="Muralishankar V."/>
            <person name="Muruganantham S."/>
            <person name="Sp S."/>
            <person name="Haryani S."/>
            <person name="Lau K.J.X."/>
            <person name="Naqvi N.I."/>
        </authorList>
    </citation>
    <scope>NUCLEOTIDE SEQUENCE [LARGE SCALE GENOMIC DNA]</scope>
    <source>
        <strain evidence="1">GMP-LS</strain>
    </source>
</reference>
<comment type="caution">
    <text evidence="1">The sequence shown here is derived from an EMBL/GenBank/DDBJ whole genome shotgun (WGS) entry which is preliminary data.</text>
</comment>
<accession>A0AAN7UJP6</accession>
<dbReference type="Proteomes" id="UP001305414">
    <property type="component" value="Unassembled WGS sequence"/>
</dbReference>
<keyword evidence="2" id="KW-1185">Reference proteome</keyword>
<name>A0AAN7UJP6_9PEZI</name>
<dbReference type="AlphaFoldDB" id="A0AAN7UJP6"/>
<evidence type="ECO:0000313" key="2">
    <source>
        <dbReference type="Proteomes" id="UP001305414"/>
    </source>
</evidence>
<evidence type="ECO:0000313" key="1">
    <source>
        <dbReference type="EMBL" id="KAK5627179.1"/>
    </source>
</evidence>
<dbReference type="EMBL" id="JAWHQM010000005">
    <property type="protein sequence ID" value="KAK5627179.1"/>
    <property type="molecule type" value="Genomic_DNA"/>
</dbReference>
<organism evidence="1 2">
    <name type="scientific">Xylaria bambusicola</name>
    <dbReference type="NCBI Taxonomy" id="326684"/>
    <lineage>
        <taxon>Eukaryota</taxon>
        <taxon>Fungi</taxon>
        <taxon>Dikarya</taxon>
        <taxon>Ascomycota</taxon>
        <taxon>Pezizomycotina</taxon>
        <taxon>Sordariomycetes</taxon>
        <taxon>Xylariomycetidae</taxon>
        <taxon>Xylariales</taxon>
        <taxon>Xylariaceae</taxon>
        <taxon>Xylaria</taxon>
    </lineage>
</organism>
<proteinExistence type="predicted"/>
<gene>
    <name evidence="1" type="ORF">RRF57_002894</name>
</gene>
<sequence length="88" mass="9441">MAAKAPFKTTYAAKETIRPIFTGGTAAIENNARILATTLGEDAILTDIKTGKHLAKIEGVSSPDSNICAAQVLKIREIGWRAHFDTDL</sequence>
<protein>
    <submittedName>
        <fullName evidence="1">Uncharacterized protein</fullName>
    </submittedName>
</protein>